<dbReference type="EMBL" id="VDMD01000034">
    <property type="protein sequence ID" value="TRM58569.1"/>
    <property type="molecule type" value="Genomic_DNA"/>
</dbReference>
<feature type="compositionally biased region" description="Acidic residues" evidence="1">
    <location>
        <begin position="40"/>
        <end position="52"/>
    </location>
</feature>
<dbReference type="OrthoDB" id="3264586at2759"/>
<proteinExistence type="predicted"/>
<organism evidence="2 4">
    <name type="scientific">Schizophyllum amplum</name>
    <dbReference type="NCBI Taxonomy" id="97359"/>
    <lineage>
        <taxon>Eukaryota</taxon>
        <taxon>Fungi</taxon>
        <taxon>Dikarya</taxon>
        <taxon>Basidiomycota</taxon>
        <taxon>Agaricomycotina</taxon>
        <taxon>Agaricomycetes</taxon>
        <taxon>Agaricomycetidae</taxon>
        <taxon>Agaricales</taxon>
        <taxon>Schizophyllaceae</taxon>
        <taxon>Schizophyllum</taxon>
    </lineage>
</organism>
<reference evidence="2" key="2">
    <citation type="submission" date="2019-06" db="EMBL/GenBank/DDBJ databases">
        <authorList>
            <consortium name="DOE Joint Genome Institute"/>
            <person name="Ahrendt S.R."/>
            <person name="Cantor M.N."/>
            <person name="Hua S.X."/>
        </authorList>
    </citation>
    <scope>NUCLEOTIDE SEQUENCE</scope>
    <source>
        <strain evidence="2">NL-1724</strain>
    </source>
</reference>
<reference evidence="2 4" key="1">
    <citation type="journal article" date="2019" name="New Phytol.">
        <title>Comparative genomics reveals unique wood-decay strategies and fruiting body development in the Schizophyllaceae.</title>
        <authorList>
            <person name="Almasi E."/>
            <person name="Sahu N."/>
            <person name="Krizsan K."/>
            <person name="Balint B."/>
            <person name="Kovacs G.M."/>
            <person name="Kiss B."/>
            <person name="Cseklye J."/>
            <person name="Drula E."/>
            <person name="Henrissat B."/>
            <person name="Nagy I."/>
            <person name="Chovatia M."/>
            <person name="Adam C."/>
            <person name="LaButti K."/>
            <person name="Lipzen A."/>
            <person name="Riley R."/>
            <person name="Grigoriev I.V."/>
            <person name="Nagy L.G."/>
        </authorList>
    </citation>
    <scope>NUCLEOTIDE SEQUENCE [LARGE SCALE GENOMIC DNA]</scope>
    <source>
        <strain evidence="2 4">NL-1724</strain>
    </source>
</reference>
<keyword evidence="4" id="KW-1185">Reference proteome</keyword>
<evidence type="ECO:0000313" key="2">
    <source>
        <dbReference type="EMBL" id="TRM58569.1"/>
    </source>
</evidence>
<dbReference type="Proteomes" id="UP000320762">
    <property type="component" value="Unassembled WGS sequence"/>
</dbReference>
<dbReference type="AlphaFoldDB" id="A0A550C195"/>
<evidence type="ECO:0000313" key="3">
    <source>
        <dbReference type="EMBL" id="TRM59310.1"/>
    </source>
</evidence>
<evidence type="ECO:0000256" key="1">
    <source>
        <dbReference type="SAM" id="MobiDB-lite"/>
    </source>
</evidence>
<sequence length="219" mass="24130">MAKTPARSSLRPSLRGTSRTPAAAVQFANDSDDEIKAGSDDDDQSDNDDDNADDLRSLFEALQKRQQKKASARTAAFQNQKKALYNTGRKNVQDLVRESTELADTMRASVTELEAQEISYAQQKSHFATLLEAMEQEVNGVLVSSPKAIEELAARRAATINTCSLLVEQRPAQREKALQSFLVKARDQVESSRAEQKSATDAKALIKQYKNILRAAGNN</sequence>
<evidence type="ECO:0000313" key="4">
    <source>
        <dbReference type="Proteomes" id="UP000320762"/>
    </source>
</evidence>
<feature type="compositionally biased region" description="Polar residues" evidence="1">
    <location>
        <begin position="1"/>
        <end position="20"/>
    </location>
</feature>
<protein>
    <submittedName>
        <fullName evidence="2">Uncharacterized protein</fullName>
    </submittedName>
</protein>
<gene>
    <name evidence="3" type="ORF">BD626DRAFT_158238</name>
    <name evidence="2" type="ORF">BD626DRAFT_180770</name>
</gene>
<feature type="region of interest" description="Disordered" evidence="1">
    <location>
        <begin position="1"/>
        <end position="54"/>
    </location>
</feature>
<dbReference type="EMBL" id="VDMD01000029">
    <property type="protein sequence ID" value="TRM59310.1"/>
    <property type="molecule type" value="Genomic_DNA"/>
</dbReference>
<comment type="caution">
    <text evidence="2">The sequence shown here is derived from an EMBL/GenBank/DDBJ whole genome shotgun (WGS) entry which is preliminary data.</text>
</comment>
<name>A0A550C195_9AGAR</name>
<accession>A0A550C195</accession>